<evidence type="ECO:0000313" key="1">
    <source>
        <dbReference type="EMBL" id="KNC85026.1"/>
    </source>
</evidence>
<proteinExistence type="predicted"/>
<protein>
    <submittedName>
        <fullName evidence="1">Uncharacterized protein</fullName>
    </submittedName>
</protein>
<name>A0A0L0G810_9EUKA</name>
<dbReference type="EMBL" id="KQ241725">
    <property type="protein sequence ID" value="KNC85026.1"/>
    <property type="molecule type" value="Genomic_DNA"/>
</dbReference>
<organism evidence="1 2">
    <name type="scientific">Sphaeroforma arctica JP610</name>
    <dbReference type="NCBI Taxonomy" id="667725"/>
    <lineage>
        <taxon>Eukaryota</taxon>
        <taxon>Ichthyosporea</taxon>
        <taxon>Ichthyophonida</taxon>
        <taxon>Sphaeroforma</taxon>
    </lineage>
</organism>
<evidence type="ECO:0000313" key="2">
    <source>
        <dbReference type="Proteomes" id="UP000054560"/>
    </source>
</evidence>
<reference evidence="1 2" key="1">
    <citation type="submission" date="2011-02" db="EMBL/GenBank/DDBJ databases">
        <title>The Genome Sequence of Sphaeroforma arctica JP610.</title>
        <authorList>
            <consortium name="The Broad Institute Genome Sequencing Platform"/>
            <person name="Russ C."/>
            <person name="Cuomo C."/>
            <person name="Young S.K."/>
            <person name="Zeng Q."/>
            <person name="Gargeya S."/>
            <person name="Alvarado L."/>
            <person name="Berlin A."/>
            <person name="Chapman S.B."/>
            <person name="Chen Z."/>
            <person name="Freedman E."/>
            <person name="Gellesch M."/>
            <person name="Goldberg J."/>
            <person name="Griggs A."/>
            <person name="Gujja S."/>
            <person name="Heilman E."/>
            <person name="Heiman D."/>
            <person name="Howarth C."/>
            <person name="Mehta T."/>
            <person name="Neiman D."/>
            <person name="Pearson M."/>
            <person name="Roberts A."/>
            <person name="Saif S."/>
            <person name="Shea T."/>
            <person name="Shenoy N."/>
            <person name="Sisk P."/>
            <person name="Stolte C."/>
            <person name="Sykes S."/>
            <person name="White J."/>
            <person name="Yandava C."/>
            <person name="Burger G."/>
            <person name="Gray M.W."/>
            <person name="Holland P.W.H."/>
            <person name="King N."/>
            <person name="Lang F.B.F."/>
            <person name="Roger A.J."/>
            <person name="Ruiz-Trillo I."/>
            <person name="Haas B."/>
            <person name="Nusbaum C."/>
            <person name="Birren B."/>
        </authorList>
    </citation>
    <scope>NUCLEOTIDE SEQUENCE [LARGE SCALE GENOMIC DNA]</scope>
    <source>
        <strain evidence="1 2">JP610</strain>
    </source>
</reference>
<dbReference type="GeneID" id="25903284"/>
<dbReference type="Proteomes" id="UP000054560">
    <property type="component" value="Unassembled WGS sequence"/>
</dbReference>
<gene>
    <name evidence="1" type="ORF">SARC_02780</name>
</gene>
<sequence length="87" mass="10056">MGRCQEKLEVEAVEREVLARAQAVSRGEEYVLVNSKKPKATEPFPKKYRSDLQQMVSDDITIKWQAVLPNLKAMYAKENRSLPEDFQ</sequence>
<keyword evidence="2" id="KW-1185">Reference proteome</keyword>
<dbReference type="AlphaFoldDB" id="A0A0L0G810"/>
<accession>A0A0L0G810</accession>
<dbReference type="RefSeq" id="XP_014158928.1">
    <property type="nucleotide sequence ID" value="XM_014303453.1"/>
</dbReference>